<accession>A0A4Y7KXH4</accession>
<evidence type="ECO:0000313" key="2">
    <source>
        <dbReference type="Proteomes" id="UP000316621"/>
    </source>
</evidence>
<keyword evidence="2" id="KW-1185">Reference proteome</keyword>
<sequence>MVHAGKLMSGLVEYVVEPESCKRRSTKKLEELSLWPELGGYEATKDCRKLAVKALVVDVAQVAVCY</sequence>
<dbReference type="AlphaFoldDB" id="A0A4Y7KXH4"/>
<reference evidence="1 2" key="1">
    <citation type="journal article" date="2018" name="Science">
        <title>The opium poppy genome and morphinan production.</title>
        <authorList>
            <person name="Guo L."/>
            <person name="Winzer T."/>
            <person name="Yang X."/>
            <person name="Li Y."/>
            <person name="Ning Z."/>
            <person name="He Z."/>
            <person name="Teodor R."/>
            <person name="Lu Y."/>
            <person name="Bowser T.A."/>
            <person name="Graham I.A."/>
            <person name="Ye K."/>
        </authorList>
    </citation>
    <scope>NUCLEOTIDE SEQUENCE [LARGE SCALE GENOMIC DNA]</scope>
    <source>
        <strain evidence="2">cv. HN1</strain>
        <tissue evidence="1">Leaves</tissue>
    </source>
</reference>
<dbReference type="Proteomes" id="UP000316621">
    <property type="component" value="Chromosome 9"/>
</dbReference>
<protein>
    <submittedName>
        <fullName evidence="1">Uncharacterized protein</fullName>
    </submittedName>
</protein>
<name>A0A4Y7KXH4_PAPSO</name>
<proteinExistence type="predicted"/>
<evidence type="ECO:0000313" key="1">
    <source>
        <dbReference type="EMBL" id="RZC77487.1"/>
    </source>
</evidence>
<gene>
    <name evidence="1" type="ORF">C5167_001651</name>
</gene>
<dbReference type="Gramene" id="RZC77487">
    <property type="protein sequence ID" value="RZC77487"/>
    <property type="gene ID" value="C5167_001651"/>
</dbReference>
<organism evidence="1 2">
    <name type="scientific">Papaver somniferum</name>
    <name type="common">Opium poppy</name>
    <dbReference type="NCBI Taxonomy" id="3469"/>
    <lineage>
        <taxon>Eukaryota</taxon>
        <taxon>Viridiplantae</taxon>
        <taxon>Streptophyta</taxon>
        <taxon>Embryophyta</taxon>
        <taxon>Tracheophyta</taxon>
        <taxon>Spermatophyta</taxon>
        <taxon>Magnoliopsida</taxon>
        <taxon>Ranunculales</taxon>
        <taxon>Papaveraceae</taxon>
        <taxon>Papaveroideae</taxon>
        <taxon>Papaver</taxon>
    </lineage>
</organism>
<dbReference type="EMBL" id="CM010723">
    <property type="protein sequence ID" value="RZC77487.1"/>
    <property type="molecule type" value="Genomic_DNA"/>
</dbReference>